<dbReference type="PROSITE" id="PS51387">
    <property type="entry name" value="FAD_PCMH"/>
    <property type="match status" value="1"/>
</dbReference>
<dbReference type="Pfam" id="PF08031">
    <property type="entry name" value="BBE"/>
    <property type="match status" value="1"/>
</dbReference>
<evidence type="ECO:0000256" key="2">
    <source>
        <dbReference type="ARBA" id="ARBA00023002"/>
    </source>
</evidence>
<dbReference type="InterPro" id="IPR006094">
    <property type="entry name" value="Oxid_FAD_bind_N"/>
</dbReference>
<accession>A0A9P6EQE4</accession>
<sequence>MVQQAFLSALLSTPISQVGLDAISAFNQSVGGRLNLGVPWPKPCFSVYNNASVTPDTEACAAVQKDYFGHHMARSEVFSGYAASQFEGCMSTGDECLLDFTNPSNEKIYEAPQHCKQGSIPPFYVDVKSHEDVQHAFKFVEEHGVTLVIKNTGHDFKGRSSGPDSLALWMHNLKDLCYDTKFVPEGCEAQPQPAINVAAGVQFGELYQFADDQGMEIVGGTDISVGPSGGFLQGGGHSPVANTLGMGADRVLQYKVVTPDGILRYANACQNTDLFYALRGGGGGTYGVVMESTILASPRRPYDVATITWPVNDENLRKVMEMFIDNVTALATQGWGGNLTPTMGNLVLIIPSEIPDSRETVQPLLDLSAALGGKPELIKMESWNEYFALYASYKLAVQQCAVGLPTAMTSRLVPEVNHRTPESRKELVDAVMLSFTSTIFPQIHFTTAFGYRGTDGSDTGTSSLFRTTLYQIIWVNTWLPGAKLSDRQAAYDASTKAASYVRDITPEGGAYVNESDIHEPNWRESFWGSKYQKLLAIKAKYDPKRLLDCWHCVGWQGKKAPRYKCYI</sequence>
<gene>
    <name evidence="4" type="ORF">CPB83DRAFT_903302</name>
</gene>
<comment type="caution">
    <text evidence="4">The sequence shown here is derived from an EMBL/GenBank/DDBJ whole genome shotgun (WGS) entry which is preliminary data.</text>
</comment>
<dbReference type="PANTHER" id="PTHR13878:SF91">
    <property type="entry name" value="FAD BINDING DOMAIN PROTEIN (AFU_ORTHOLOGUE AFUA_6G12070)-RELATED"/>
    <property type="match status" value="1"/>
</dbReference>
<dbReference type="InterPro" id="IPR016169">
    <property type="entry name" value="FAD-bd_PCMH_sub2"/>
</dbReference>
<organism evidence="4 5">
    <name type="scientific">Crepidotus variabilis</name>
    <dbReference type="NCBI Taxonomy" id="179855"/>
    <lineage>
        <taxon>Eukaryota</taxon>
        <taxon>Fungi</taxon>
        <taxon>Dikarya</taxon>
        <taxon>Basidiomycota</taxon>
        <taxon>Agaricomycotina</taxon>
        <taxon>Agaricomycetes</taxon>
        <taxon>Agaricomycetidae</taxon>
        <taxon>Agaricales</taxon>
        <taxon>Agaricineae</taxon>
        <taxon>Crepidotaceae</taxon>
        <taxon>Crepidotus</taxon>
    </lineage>
</organism>
<dbReference type="SUPFAM" id="SSF56176">
    <property type="entry name" value="FAD-binding/transporter-associated domain-like"/>
    <property type="match status" value="1"/>
</dbReference>
<dbReference type="GO" id="GO:0071949">
    <property type="term" value="F:FAD binding"/>
    <property type="evidence" value="ECO:0007669"/>
    <property type="project" value="InterPro"/>
</dbReference>
<reference evidence="4" key="1">
    <citation type="submission" date="2020-11" db="EMBL/GenBank/DDBJ databases">
        <authorList>
            <consortium name="DOE Joint Genome Institute"/>
            <person name="Ahrendt S."/>
            <person name="Riley R."/>
            <person name="Andreopoulos W."/>
            <person name="Labutti K."/>
            <person name="Pangilinan J."/>
            <person name="Ruiz-Duenas F.J."/>
            <person name="Barrasa J.M."/>
            <person name="Sanchez-Garcia M."/>
            <person name="Camarero S."/>
            <person name="Miyauchi S."/>
            <person name="Serrano A."/>
            <person name="Linde D."/>
            <person name="Babiker R."/>
            <person name="Drula E."/>
            <person name="Ayuso-Fernandez I."/>
            <person name="Pacheco R."/>
            <person name="Padilla G."/>
            <person name="Ferreira P."/>
            <person name="Barriuso J."/>
            <person name="Kellner H."/>
            <person name="Castanera R."/>
            <person name="Alfaro M."/>
            <person name="Ramirez L."/>
            <person name="Pisabarro A.G."/>
            <person name="Kuo A."/>
            <person name="Tritt A."/>
            <person name="Lipzen A."/>
            <person name="He G."/>
            <person name="Yan M."/>
            <person name="Ng V."/>
            <person name="Cullen D."/>
            <person name="Martin F."/>
            <person name="Rosso M.-N."/>
            <person name="Henrissat B."/>
            <person name="Hibbett D."/>
            <person name="Martinez A.T."/>
            <person name="Grigoriev I.V."/>
        </authorList>
    </citation>
    <scope>NUCLEOTIDE SEQUENCE</scope>
    <source>
        <strain evidence="4">CBS 506.95</strain>
    </source>
</reference>
<evidence type="ECO:0000256" key="1">
    <source>
        <dbReference type="ARBA" id="ARBA00005466"/>
    </source>
</evidence>
<evidence type="ECO:0000259" key="3">
    <source>
        <dbReference type="PROSITE" id="PS51387"/>
    </source>
</evidence>
<dbReference type="EMBL" id="MU157830">
    <property type="protein sequence ID" value="KAF9532779.1"/>
    <property type="molecule type" value="Genomic_DNA"/>
</dbReference>
<feature type="domain" description="FAD-binding PCMH-type" evidence="3">
    <location>
        <begin position="117"/>
        <end position="299"/>
    </location>
</feature>
<dbReference type="AlphaFoldDB" id="A0A9P6EQE4"/>
<name>A0A9P6EQE4_9AGAR</name>
<keyword evidence="2" id="KW-0560">Oxidoreductase</keyword>
<proteinExistence type="inferred from homology"/>
<evidence type="ECO:0000313" key="4">
    <source>
        <dbReference type="EMBL" id="KAF9532779.1"/>
    </source>
</evidence>
<dbReference type="OrthoDB" id="9983560at2759"/>
<dbReference type="Proteomes" id="UP000807306">
    <property type="component" value="Unassembled WGS sequence"/>
</dbReference>
<dbReference type="Pfam" id="PF01565">
    <property type="entry name" value="FAD_binding_4"/>
    <property type="match status" value="1"/>
</dbReference>
<comment type="similarity">
    <text evidence="1">Belongs to the oxygen-dependent FAD-linked oxidoreductase family.</text>
</comment>
<evidence type="ECO:0000313" key="5">
    <source>
        <dbReference type="Proteomes" id="UP000807306"/>
    </source>
</evidence>
<dbReference type="InterPro" id="IPR016166">
    <property type="entry name" value="FAD-bd_PCMH"/>
</dbReference>
<dbReference type="PANTHER" id="PTHR13878">
    <property type="entry name" value="GULONOLACTONE OXIDASE"/>
    <property type="match status" value="1"/>
</dbReference>
<dbReference type="InterPro" id="IPR036318">
    <property type="entry name" value="FAD-bd_PCMH-like_sf"/>
</dbReference>
<dbReference type="GO" id="GO:0016491">
    <property type="term" value="F:oxidoreductase activity"/>
    <property type="evidence" value="ECO:0007669"/>
    <property type="project" value="UniProtKB-KW"/>
</dbReference>
<dbReference type="InterPro" id="IPR012951">
    <property type="entry name" value="BBE"/>
</dbReference>
<keyword evidence="5" id="KW-1185">Reference proteome</keyword>
<protein>
    <submittedName>
        <fullName evidence="4">FAD-binding domain-containing protein</fullName>
    </submittedName>
</protein>
<dbReference type="InterPro" id="IPR050432">
    <property type="entry name" value="FAD-linked_Oxidoreductases_BP"/>
</dbReference>
<dbReference type="Gene3D" id="3.30.465.10">
    <property type="match status" value="2"/>
</dbReference>